<comment type="caution">
    <text evidence="2">The sequence shown here is derived from an EMBL/GenBank/DDBJ whole genome shotgun (WGS) entry which is preliminary data.</text>
</comment>
<gene>
    <name evidence="2" type="ORF">BJX67DRAFT_29597</name>
</gene>
<feature type="signal peptide" evidence="1">
    <location>
        <begin position="1"/>
        <end position="16"/>
    </location>
</feature>
<sequence length="372" mass="40786">MKLSLSHLAVLPLALAAKTCTDNGPQDPAPYKLTVTADSEPLAKLSEIFAAAGKNVSISDVLDSGNRDMTSSTPSIGNGNPVVHLAWNSGDVGTEKWLPQGITSSADGDASGKWEGRESWIVSWHQDDDSNARVSFIDRETNKYRHVYLVRPDDDSFGSVNVHAGGIAWYGPYLYIVDTGVGIRVFDLTNIWEVEIGDGLGKQSDGTYVAENYRYVLPQLHYYRFSSTDGSSFRHSYISLDRSDDPPTLMVGEYQTEDSTVDIRFVKYPLNPETSRLATDDEGVVGASEAYCSNFLRVQGAFALDGKIIISRSNGGSTGGDMFNWTPGSAATSHIGWFPPGNEDLSYNPVRKEWYTVTEHPGTRYIVGYDSF</sequence>
<feature type="chain" id="PRO_5045126309" description="Secreted protein" evidence="1">
    <location>
        <begin position="17"/>
        <end position="372"/>
    </location>
</feature>
<evidence type="ECO:0008006" key="4">
    <source>
        <dbReference type="Google" id="ProtNLM"/>
    </source>
</evidence>
<evidence type="ECO:0000313" key="3">
    <source>
        <dbReference type="Proteomes" id="UP001610432"/>
    </source>
</evidence>
<name>A0ABR4LWL4_9EURO</name>
<accession>A0ABR4LWL4</accession>
<organism evidence="2 3">
    <name type="scientific">Aspergillus lucknowensis</name>
    <dbReference type="NCBI Taxonomy" id="176173"/>
    <lineage>
        <taxon>Eukaryota</taxon>
        <taxon>Fungi</taxon>
        <taxon>Dikarya</taxon>
        <taxon>Ascomycota</taxon>
        <taxon>Pezizomycotina</taxon>
        <taxon>Eurotiomycetes</taxon>
        <taxon>Eurotiomycetidae</taxon>
        <taxon>Eurotiales</taxon>
        <taxon>Aspergillaceae</taxon>
        <taxon>Aspergillus</taxon>
        <taxon>Aspergillus subgen. Nidulantes</taxon>
    </lineage>
</organism>
<dbReference type="RefSeq" id="XP_070887902.1">
    <property type="nucleotide sequence ID" value="XM_071026881.1"/>
</dbReference>
<keyword evidence="3" id="KW-1185">Reference proteome</keyword>
<protein>
    <recommendedName>
        <fullName evidence="4">Secreted protein</fullName>
    </recommendedName>
</protein>
<dbReference type="Proteomes" id="UP001610432">
    <property type="component" value="Unassembled WGS sequence"/>
</dbReference>
<dbReference type="EMBL" id="JBFXLQ010000011">
    <property type="protein sequence ID" value="KAL2868923.1"/>
    <property type="molecule type" value="Genomic_DNA"/>
</dbReference>
<dbReference type="GeneID" id="98141953"/>
<proteinExistence type="predicted"/>
<keyword evidence="1" id="KW-0732">Signal</keyword>
<evidence type="ECO:0000313" key="2">
    <source>
        <dbReference type="EMBL" id="KAL2868923.1"/>
    </source>
</evidence>
<reference evidence="2 3" key="1">
    <citation type="submission" date="2024-07" db="EMBL/GenBank/DDBJ databases">
        <title>Section-level genome sequencing and comparative genomics of Aspergillus sections Usti and Cavernicolus.</title>
        <authorList>
            <consortium name="Lawrence Berkeley National Laboratory"/>
            <person name="Nybo J.L."/>
            <person name="Vesth T.C."/>
            <person name="Theobald S."/>
            <person name="Frisvad J.C."/>
            <person name="Larsen T.O."/>
            <person name="Kjaerboelling I."/>
            <person name="Rothschild-Mancinelli K."/>
            <person name="Lyhne E.K."/>
            <person name="Kogle M.E."/>
            <person name="Barry K."/>
            <person name="Clum A."/>
            <person name="Na H."/>
            <person name="Ledsgaard L."/>
            <person name="Lin J."/>
            <person name="Lipzen A."/>
            <person name="Kuo A."/>
            <person name="Riley R."/>
            <person name="Mondo S."/>
            <person name="Labutti K."/>
            <person name="Haridas S."/>
            <person name="Pangalinan J."/>
            <person name="Salamov A.A."/>
            <person name="Simmons B.A."/>
            <person name="Magnuson J.K."/>
            <person name="Chen J."/>
            <person name="Drula E."/>
            <person name="Henrissat B."/>
            <person name="Wiebenga A."/>
            <person name="Lubbers R.J."/>
            <person name="Gomes A.C."/>
            <person name="Macurrencykelacurrency M.R."/>
            <person name="Stajich J."/>
            <person name="Grigoriev I.V."/>
            <person name="Mortensen U.H."/>
            <person name="De Vries R.P."/>
            <person name="Baker S.E."/>
            <person name="Andersen M.R."/>
        </authorList>
    </citation>
    <scope>NUCLEOTIDE SEQUENCE [LARGE SCALE GENOMIC DNA]</scope>
    <source>
        <strain evidence="2 3">CBS 449.75</strain>
    </source>
</reference>
<evidence type="ECO:0000256" key="1">
    <source>
        <dbReference type="SAM" id="SignalP"/>
    </source>
</evidence>